<feature type="region of interest" description="Disordered" evidence="1">
    <location>
        <begin position="1"/>
        <end position="38"/>
    </location>
</feature>
<evidence type="ECO:0000256" key="1">
    <source>
        <dbReference type="SAM" id="MobiDB-lite"/>
    </source>
</evidence>
<protein>
    <submittedName>
        <fullName evidence="2">Uncharacterized protein</fullName>
    </submittedName>
</protein>
<dbReference type="AlphaFoldDB" id="A0A5B7DQU5"/>
<proteinExistence type="predicted"/>
<reference evidence="2 3" key="1">
    <citation type="submission" date="2019-05" db="EMBL/GenBank/DDBJ databases">
        <title>Another draft genome of Portunus trituberculatus and its Hox gene families provides insights of decapod evolution.</title>
        <authorList>
            <person name="Jeong J.-H."/>
            <person name="Song I."/>
            <person name="Kim S."/>
            <person name="Choi T."/>
            <person name="Kim D."/>
            <person name="Ryu S."/>
            <person name="Kim W."/>
        </authorList>
    </citation>
    <scope>NUCLEOTIDE SEQUENCE [LARGE SCALE GENOMIC DNA]</scope>
    <source>
        <tissue evidence="2">Muscle</tissue>
    </source>
</reference>
<evidence type="ECO:0000313" key="2">
    <source>
        <dbReference type="EMBL" id="MPC24082.1"/>
    </source>
</evidence>
<feature type="compositionally biased region" description="Basic and acidic residues" evidence="1">
    <location>
        <begin position="1"/>
        <end position="10"/>
    </location>
</feature>
<dbReference type="Proteomes" id="UP000324222">
    <property type="component" value="Unassembled WGS sequence"/>
</dbReference>
<organism evidence="2 3">
    <name type="scientific">Portunus trituberculatus</name>
    <name type="common">Swimming crab</name>
    <name type="synonym">Neptunus trituberculatus</name>
    <dbReference type="NCBI Taxonomy" id="210409"/>
    <lineage>
        <taxon>Eukaryota</taxon>
        <taxon>Metazoa</taxon>
        <taxon>Ecdysozoa</taxon>
        <taxon>Arthropoda</taxon>
        <taxon>Crustacea</taxon>
        <taxon>Multicrustacea</taxon>
        <taxon>Malacostraca</taxon>
        <taxon>Eumalacostraca</taxon>
        <taxon>Eucarida</taxon>
        <taxon>Decapoda</taxon>
        <taxon>Pleocyemata</taxon>
        <taxon>Brachyura</taxon>
        <taxon>Eubrachyura</taxon>
        <taxon>Portunoidea</taxon>
        <taxon>Portunidae</taxon>
        <taxon>Portuninae</taxon>
        <taxon>Portunus</taxon>
    </lineage>
</organism>
<feature type="compositionally biased region" description="Basic and acidic residues" evidence="1">
    <location>
        <begin position="21"/>
        <end position="38"/>
    </location>
</feature>
<evidence type="ECO:0000313" key="3">
    <source>
        <dbReference type="Proteomes" id="UP000324222"/>
    </source>
</evidence>
<accession>A0A5B7DQU5</accession>
<name>A0A5B7DQU5_PORTR</name>
<keyword evidence="3" id="KW-1185">Reference proteome</keyword>
<comment type="caution">
    <text evidence="2">The sequence shown here is derived from an EMBL/GenBank/DDBJ whole genome shotgun (WGS) entry which is preliminary data.</text>
</comment>
<dbReference type="EMBL" id="VSRR010001287">
    <property type="protein sequence ID" value="MPC24082.1"/>
    <property type="molecule type" value="Genomic_DNA"/>
</dbReference>
<sequence length="114" mass="12830">MRDGAGDRASDTPCGLRNKQRLRDWESMMRKKEQRESKDEWREISRCGVVLPYTEVTKNGHQAPVWLSVLITDGDSLSVSEVRRTEACPGGFMAAHPHPHPASLLTATIHHNNL</sequence>
<gene>
    <name evidence="2" type="ORF">E2C01_017153</name>
</gene>